<keyword evidence="2" id="KW-1185">Reference proteome</keyword>
<name>A0A3P7M5Y3_DIBLA</name>
<accession>A0A3P7M5Y3</accession>
<protein>
    <submittedName>
        <fullName evidence="1">Uncharacterized protein</fullName>
    </submittedName>
</protein>
<evidence type="ECO:0000313" key="2">
    <source>
        <dbReference type="Proteomes" id="UP000281553"/>
    </source>
</evidence>
<organism evidence="1 2">
    <name type="scientific">Dibothriocephalus latus</name>
    <name type="common">Fish tapeworm</name>
    <name type="synonym">Diphyllobothrium latum</name>
    <dbReference type="NCBI Taxonomy" id="60516"/>
    <lineage>
        <taxon>Eukaryota</taxon>
        <taxon>Metazoa</taxon>
        <taxon>Spiralia</taxon>
        <taxon>Lophotrochozoa</taxon>
        <taxon>Platyhelminthes</taxon>
        <taxon>Cestoda</taxon>
        <taxon>Eucestoda</taxon>
        <taxon>Diphyllobothriidea</taxon>
        <taxon>Diphyllobothriidae</taxon>
        <taxon>Dibothriocephalus</taxon>
    </lineage>
</organism>
<evidence type="ECO:0000313" key="1">
    <source>
        <dbReference type="EMBL" id="VDN13601.1"/>
    </source>
</evidence>
<dbReference type="EMBL" id="UYRU01056827">
    <property type="protein sequence ID" value="VDN13601.1"/>
    <property type="molecule type" value="Genomic_DNA"/>
</dbReference>
<dbReference type="AlphaFoldDB" id="A0A3P7M5Y3"/>
<reference evidence="1 2" key="1">
    <citation type="submission" date="2018-11" db="EMBL/GenBank/DDBJ databases">
        <authorList>
            <consortium name="Pathogen Informatics"/>
        </authorList>
    </citation>
    <scope>NUCLEOTIDE SEQUENCE [LARGE SCALE GENOMIC DNA]</scope>
</reference>
<dbReference type="Proteomes" id="UP000281553">
    <property type="component" value="Unassembled WGS sequence"/>
</dbReference>
<gene>
    <name evidence="1" type="ORF">DILT_LOCUS9432</name>
</gene>
<proteinExistence type="predicted"/>
<sequence length="206" mass="23112">MEEKLTAVYRNVLGSLQNSITRKEDLKAGEISYEELRCITYIIPDVCYDDFLHALEQIKDSIDDSKISISTFVSRISKLASILATCYAKAKTSCLQPSSTAPVGIVHQNTEPEKRAPQANPGLIVNPFIFDCTLDLREAIPRQQWRAVYSSTGTMFLSPCEEGQRPACQFQSFVISVVETKEFEICLTSSTFLLISGFSECKLRLY</sequence>